<keyword evidence="1" id="KW-0732">Signal</keyword>
<name>A0A0D1XVQ4_9PEZI</name>
<accession>A0A0D1XVQ4</accession>
<dbReference type="InParanoid" id="A0A0D1XVQ4"/>
<dbReference type="STRING" id="253628.A0A0D1XVQ4"/>
<dbReference type="GeneID" id="27310515"/>
<evidence type="ECO:0000256" key="1">
    <source>
        <dbReference type="SAM" id="SignalP"/>
    </source>
</evidence>
<proteinExistence type="predicted"/>
<evidence type="ECO:0008006" key="4">
    <source>
        <dbReference type="Google" id="ProtNLM"/>
    </source>
</evidence>
<protein>
    <recommendedName>
        <fullName evidence="4">Heme haloperoxidase family profile domain-containing protein</fullName>
    </recommendedName>
</protein>
<dbReference type="OrthoDB" id="265717at2759"/>
<dbReference type="RefSeq" id="XP_016216735.1">
    <property type="nucleotide sequence ID" value="XM_016355599.1"/>
</dbReference>
<organism evidence="2 3">
    <name type="scientific">Verruconis gallopava</name>
    <dbReference type="NCBI Taxonomy" id="253628"/>
    <lineage>
        <taxon>Eukaryota</taxon>
        <taxon>Fungi</taxon>
        <taxon>Dikarya</taxon>
        <taxon>Ascomycota</taxon>
        <taxon>Pezizomycotina</taxon>
        <taxon>Dothideomycetes</taxon>
        <taxon>Pleosporomycetidae</taxon>
        <taxon>Venturiales</taxon>
        <taxon>Sympoventuriaceae</taxon>
        <taxon>Verruconis</taxon>
    </lineage>
</organism>
<keyword evidence="3" id="KW-1185">Reference proteome</keyword>
<evidence type="ECO:0000313" key="2">
    <source>
        <dbReference type="EMBL" id="KIW06866.1"/>
    </source>
</evidence>
<dbReference type="HOGENOM" id="CLU_057891_0_0_1"/>
<dbReference type="AlphaFoldDB" id="A0A0D1XVQ4"/>
<feature type="chain" id="PRO_5002246509" description="Heme haloperoxidase family profile domain-containing protein" evidence="1">
    <location>
        <begin position="18"/>
        <end position="307"/>
    </location>
</feature>
<gene>
    <name evidence="2" type="ORF">PV09_02542</name>
</gene>
<feature type="signal peptide" evidence="1">
    <location>
        <begin position="1"/>
        <end position="17"/>
    </location>
</feature>
<reference evidence="2 3" key="1">
    <citation type="submission" date="2015-01" db="EMBL/GenBank/DDBJ databases">
        <title>The Genome Sequence of Ochroconis gallopava CBS43764.</title>
        <authorList>
            <consortium name="The Broad Institute Genomics Platform"/>
            <person name="Cuomo C."/>
            <person name="de Hoog S."/>
            <person name="Gorbushina A."/>
            <person name="Stielow B."/>
            <person name="Teixiera M."/>
            <person name="Abouelleil A."/>
            <person name="Chapman S.B."/>
            <person name="Priest M."/>
            <person name="Young S.K."/>
            <person name="Wortman J."/>
            <person name="Nusbaum C."/>
            <person name="Birren B."/>
        </authorList>
    </citation>
    <scope>NUCLEOTIDE SEQUENCE [LARGE SCALE GENOMIC DNA]</scope>
    <source>
        <strain evidence="2 3">CBS 43764</strain>
    </source>
</reference>
<dbReference type="Proteomes" id="UP000053259">
    <property type="component" value="Unassembled WGS sequence"/>
</dbReference>
<sequence length="307" mass="34089">MRLLPASLLALLNTALGYDSEPSCRTSSLPNPIAAQYYANITGTLNGTLAVLPIPLSMARRIIPSQYEILTEQYRALMPDLPRDMYPALLQAVFDHDIRYMEYSMPDFSRASIEFPFVRYYKDANTPFRYNPDMFMTSTNQMGINASREYGGEVYPAEFEPACDAYAHAEDGITSYKARARDAYLDTTWQHMADSSPPSSLMTFIMHTTNQPLFGVDGMCNLQKRMFGTSLSTGAHAPRSVVGAVRANIPSVSKSDMMWSDVAGVQVNTAFIEKHMIPCEEVRSWTYDEAETLKDPAGGSGSGSLEL</sequence>
<evidence type="ECO:0000313" key="3">
    <source>
        <dbReference type="Proteomes" id="UP000053259"/>
    </source>
</evidence>
<dbReference type="EMBL" id="KN847534">
    <property type="protein sequence ID" value="KIW06866.1"/>
    <property type="molecule type" value="Genomic_DNA"/>
</dbReference>
<dbReference type="VEuPathDB" id="FungiDB:PV09_02542"/>